<keyword evidence="4" id="KW-0812">Transmembrane</keyword>
<feature type="transmembrane region" description="Helical" evidence="4">
    <location>
        <begin position="146"/>
        <end position="169"/>
    </location>
</feature>
<evidence type="ECO:0000256" key="4">
    <source>
        <dbReference type="SAM" id="Phobius"/>
    </source>
</evidence>
<dbReference type="GO" id="GO:0006811">
    <property type="term" value="P:monoatomic ion transport"/>
    <property type="evidence" value="ECO:0007669"/>
    <property type="project" value="UniProtKB-KW"/>
</dbReference>
<keyword evidence="4" id="KW-1133">Transmembrane helix</keyword>
<dbReference type="Gene3D" id="1.20.120.610">
    <property type="entry name" value="lithium bound rotor ring of v- atpase"/>
    <property type="match status" value="1"/>
</dbReference>
<keyword evidence="3" id="KW-0406">Ion transport</keyword>
<comment type="similarity">
    <text evidence="1">Belongs to the V-ATPase proteolipid subunit family.</text>
</comment>
<evidence type="ECO:0000256" key="3">
    <source>
        <dbReference type="ARBA" id="ARBA00023065"/>
    </source>
</evidence>
<dbReference type="SUPFAM" id="SSF81333">
    <property type="entry name" value="F1F0 ATP synthase subunit C"/>
    <property type="match status" value="1"/>
</dbReference>
<dbReference type="EMBL" id="HBHQ01027149">
    <property type="protein sequence ID" value="CAD9826559.1"/>
    <property type="molecule type" value="Transcribed_RNA"/>
</dbReference>
<evidence type="ECO:0000256" key="1">
    <source>
        <dbReference type="ARBA" id="ARBA00007296"/>
    </source>
</evidence>
<dbReference type="AlphaFoldDB" id="A0A7S2XWD3"/>
<protein>
    <recommendedName>
        <fullName evidence="6">V-type proton ATPase proteolipid subunit</fullName>
    </recommendedName>
</protein>
<evidence type="ECO:0000256" key="2">
    <source>
        <dbReference type="ARBA" id="ARBA00022448"/>
    </source>
</evidence>
<gene>
    <name evidence="5" type="ORF">ASEP1449_LOCUS18393</name>
</gene>
<evidence type="ECO:0000313" key="5">
    <source>
        <dbReference type="EMBL" id="CAD9826559.1"/>
    </source>
</evidence>
<feature type="transmembrane region" description="Helical" evidence="4">
    <location>
        <begin position="47"/>
        <end position="68"/>
    </location>
</feature>
<dbReference type="PANTHER" id="PTHR10263">
    <property type="entry name" value="V-TYPE PROTON ATPASE PROTEOLIPID SUBUNIT"/>
    <property type="match status" value="1"/>
</dbReference>
<organism evidence="5">
    <name type="scientific">Attheya septentrionalis</name>
    <dbReference type="NCBI Taxonomy" id="420275"/>
    <lineage>
        <taxon>Eukaryota</taxon>
        <taxon>Sar</taxon>
        <taxon>Stramenopiles</taxon>
        <taxon>Ochrophyta</taxon>
        <taxon>Bacillariophyta</taxon>
        <taxon>Coscinodiscophyceae</taxon>
        <taxon>Chaetocerotophycidae</taxon>
        <taxon>Chaetocerotales</taxon>
        <taxon>Attheyaceae</taxon>
        <taxon>Attheya</taxon>
    </lineage>
</organism>
<reference evidence="5" key="1">
    <citation type="submission" date="2021-01" db="EMBL/GenBank/DDBJ databases">
        <authorList>
            <person name="Corre E."/>
            <person name="Pelletier E."/>
            <person name="Niang G."/>
            <person name="Scheremetjew M."/>
            <person name="Finn R."/>
            <person name="Kale V."/>
            <person name="Holt S."/>
            <person name="Cochrane G."/>
            <person name="Meng A."/>
            <person name="Brown T."/>
            <person name="Cohen L."/>
        </authorList>
    </citation>
    <scope>NUCLEOTIDE SEQUENCE</scope>
    <source>
        <strain evidence="5">CCMP2084</strain>
    </source>
</reference>
<proteinExistence type="inferred from homology"/>
<evidence type="ECO:0008006" key="6">
    <source>
        <dbReference type="Google" id="ProtNLM"/>
    </source>
</evidence>
<accession>A0A7S2XWD3</accession>
<keyword evidence="4" id="KW-0472">Membrane</keyword>
<name>A0A7S2XWD3_9STRA</name>
<keyword evidence="2" id="KW-0813">Transport</keyword>
<feature type="transmembrane region" description="Helical" evidence="4">
    <location>
        <begin position="80"/>
        <end position="102"/>
    </location>
</feature>
<sequence>MTVDPKLLTGLGAALSIFLSGTGSAIASAHSGVYAIRSQDTQGLKGLVPIVISGVLSIYGIIVSIILSSKFQKELTEEDGYRNLSAGLSVGLACWASGWGMAKFINQCNEQGQEHRTTPTTTQMTEPLVGTARIAHFAVPPEPNTIFLMVLVFLEAIGLYGLIVALFLMG</sequence>
<dbReference type="InterPro" id="IPR035921">
    <property type="entry name" value="F/V-ATP_Csub_sf"/>
</dbReference>